<dbReference type="InterPro" id="IPR004794">
    <property type="entry name" value="Eubact_RibD"/>
</dbReference>
<keyword evidence="7 13" id="KW-0479">Metal-binding</keyword>
<feature type="binding site" evidence="16">
    <location>
        <position position="89"/>
    </location>
    <ligand>
        <name>Zn(2+)</name>
        <dbReference type="ChEBI" id="CHEBI:29105"/>
        <note>catalytic</note>
    </ligand>
</feature>
<evidence type="ECO:0000256" key="9">
    <source>
        <dbReference type="ARBA" id="ARBA00022833"/>
    </source>
</evidence>
<dbReference type="PROSITE" id="PS51747">
    <property type="entry name" value="CYT_DCMP_DEAMINASES_2"/>
    <property type="match status" value="1"/>
</dbReference>
<evidence type="ECO:0000256" key="15">
    <source>
        <dbReference type="PIRSR" id="PIRSR006769-2"/>
    </source>
</evidence>
<comment type="catalytic activity">
    <reaction evidence="13">
        <text>2,5-diamino-6-hydroxy-4-(5-phosphoribosylamino)-pyrimidine + H2O + H(+) = 5-amino-6-(5-phospho-D-ribosylamino)uracil + NH4(+)</text>
        <dbReference type="Rhea" id="RHEA:21868"/>
        <dbReference type="ChEBI" id="CHEBI:15377"/>
        <dbReference type="ChEBI" id="CHEBI:15378"/>
        <dbReference type="ChEBI" id="CHEBI:28938"/>
        <dbReference type="ChEBI" id="CHEBI:58453"/>
        <dbReference type="ChEBI" id="CHEBI:58614"/>
        <dbReference type="EC" id="3.5.4.26"/>
    </reaction>
</comment>
<gene>
    <name evidence="18" type="primary">ribD</name>
    <name evidence="18" type="ORF">FGF68_09065</name>
</gene>
<evidence type="ECO:0000256" key="2">
    <source>
        <dbReference type="ARBA" id="ARBA00004882"/>
    </source>
</evidence>
<accession>A0A5C4RXJ1</accession>
<dbReference type="NCBIfam" id="TIGR00326">
    <property type="entry name" value="eubact_ribD"/>
    <property type="match status" value="1"/>
</dbReference>
<protein>
    <recommendedName>
        <fullName evidence="13">Riboflavin biosynthesis protein RibD</fullName>
    </recommendedName>
    <domain>
        <recommendedName>
            <fullName evidence="13">Diaminohydroxyphosphoribosylaminopyrimidine deaminase</fullName>
            <shortName evidence="13">DRAP deaminase</shortName>
            <ecNumber evidence="13">3.5.4.26</ecNumber>
        </recommendedName>
        <alternativeName>
            <fullName evidence="13">Riboflavin-specific deaminase</fullName>
        </alternativeName>
    </domain>
    <domain>
        <recommendedName>
            <fullName evidence="13">5-amino-6-(5-phosphoribosylamino)uracil reductase</fullName>
            <ecNumber evidence="13">1.1.1.193</ecNumber>
        </recommendedName>
        <alternativeName>
            <fullName evidence="13">HTP reductase</fullName>
        </alternativeName>
    </domain>
</protein>
<evidence type="ECO:0000256" key="13">
    <source>
        <dbReference type="PIRNR" id="PIRNR006769"/>
    </source>
</evidence>
<dbReference type="GO" id="GO:0009231">
    <property type="term" value="P:riboflavin biosynthetic process"/>
    <property type="evidence" value="ECO:0007669"/>
    <property type="project" value="UniProtKB-UniPathway"/>
</dbReference>
<feature type="active site" description="Proton donor" evidence="14">
    <location>
        <position position="55"/>
    </location>
</feature>
<feature type="binding site" evidence="15">
    <location>
        <position position="209"/>
    </location>
    <ligand>
        <name>substrate</name>
    </ligand>
</feature>
<feature type="binding site" evidence="16">
    <location>
        <position position="53"/>
    </location>
    <ligand>
        <name>Zn(2+)</name>
        <dbReference type="ChEBI" id="CHEBI:29105"/>
        <note>catalytic</note>
    </ligand>
</feature>
<dbReference type="AlphaFoldDB" id="A0A5C4RXJ1"/>
<organism evidence="18 19">
    <name type="scientific">Prosthecochloris vibrioformis</name>
    <name type="common">Chlorobium vibrioforme</name>
    <dbReference type="NCBI Taxonomy" id="1098"/>
    <lineage>
        <taxon>Bacteria</taxon>
        <taxon>Pseudomonadati</taxon>
        <taxon>Chlorobiota</taxon>
        <taxon>Chlorobiia</taxon>
        <taxon>Chlorobiales</taxon>
        <taxon>Chlorobiaceae</taxon>
        <taxon>Prosthecochloris</taxon>
    </lineage>
</organism>
<dbReference type="GO" id="GO:0008835">
    <property type="term" value="F:diaminohydroxyphosphoribosylaminopyrimidine deaminase activity"/>
    <property type="evidence" value="ECO:0007669"/>
    <property type="project" value="UniProtKB-EC"/>
</dbReference>
<keyword evidence="11 13" id="KW-0560">Oxidoreductase</keyword>
<dbReference type="Gene3D" id="3.40.140.10">
    <property type="entry name" value="Cytidine Deaminase, domain 2"/>
    <property type="match status" value="1"/>
</dbReference>
<dbReference type="InterPro" id="IPR016192">
    <property type="entry name" value="APOBEC/CMP_deaminase_Zn-bd"/>
</dbReference>
<dbReference type="SUPFAM" id="SSF53927">
    <property type="entry name" value="Cytidine deaminase-like"/>
    <property type="match status" value="1"/>
</dbReference>
<comment type="caution">
    <text evidence="18">The sequence shown here is derived from an EMBL/GenBank/DDBJ whole genome shotgun (WGS) entry which is preliminary data.</text>
</comment>
<name>A0A5C4RXJ1_PROVB</name>
<dbReference type="InterPro" id="IPR002125">
    <property type="entry name" value="CMP_dCMP_dom"/>
</dbReference>
<evidence type="ECO:0000313" key="19">
    <source>
        <dbReference type="Proteomes" id="UP000309544"/>
    </source>
</evidence>
<feature type="binding site" evidence="16">
    <location>
        <position position="80"/>
    </location>
    <ligand>
        <name>Zn(2+)</name>
        <dbReference type="ChEBI" id="CHEBI:29105"/>
        <note>catalytic</note>
    </ligand>
</feature>
<keyword evidence="12" id="KW-0511">Multifunctional enzyme</keyword>
<dbReference type="GO" id="GO:0050661">
    <property type="term" value="F:NADP binding"/>
    <property type="evidence" value="ECO:0007669"/>
    <property type="project" value="InterPro"/>
</dbReference>
<dbReference type="GO" id="GO:0008270">
    <property type="term" value="F:zinc ion binding"/>
    <property type="evidence" value="ECO:0007669"/>
    <property type="project" value="InterPro"/>
</dbReference>
<evidence type="ECO:0000256" key="12">
    <source>
        <dbReference type="ARBA" id="ARBA00023268"/>
    </source>
</evidence>
<keyword evidence="8 13" id="KW-0378">Hydrolase</keyword>
<feature type="binding site" evidence="15">
    <location>
        <position position="205"/>
    </location>
    <ligand>
        <name>NADP(+)</name>
        <dbReference type="ChEBI" id="CHEBI:58349"/>
    </ligand>
</feature>
<comment type="pathway">
    <text evidence="2 13">Cofactor biosynthesis; riboflavin biosynthesis; 5-amino-6-(D-ribitylamino)uracil from GTP: step 2/4.</text>
</comment>
<dbReference type="RefSeq" id="WP_139626809.1">
    <property type="nucleotide sequence ID" value="NZ_VDCI01000009.1"/>
</dbReference>
<feature type="binding site" evidence="15">
    <location>
        <position position="189"/>
    </location>
    <ligand>
        <name>substrate</name>
    </ligand>
</feature>
<sequence>MEMQEHRRWMARCIELARKGAGSVSPNPMVGSVIVRNGELIGNGYHERYGEPHAEVNAIRSVGDPELLKDATLYVNLEPCSHYGKTPPCSDLIVRMGIPRVVVGCLDPHEKVAGKGIARMRAAGIDVVTGVMEAESMELNEAFIKSHTLQQPFVTLKIAQTLDGRTAVASGESRWITSEESRREVHRLRAVTDAVLTTSRTAIADNAALTVRLCEGRNPMRVVLDRRLSLSPDHALCGAEASTLIVTSHAMLGTPRAAVFKDKGVMLEGVGLAGAGLDVRQVFSMLHDRYSVLSVMVECGGVLAGELVRQRLVDRLLCFIAPKLFGGDGLPSFGALGVTSPGDAVGLNFSEPRMFGPDLCVEGRFVWGDQA</sequence>
<evidence type="ECO:0000256" key="11">
    <source>
        <dbReference type="ARBA" id="ARBA00023002"/>
    </source>
</evidence>
<feature type="binding site" evidence="15">
    <location>
        <position position="298"/>
    </location>
    <ligand>
        <name>substrate</name>
    </ligand>
</feature>
<dbReference type="InterPro" id="IPR050765">
    <property type="entry name" value="Riboflavin_Biosynth_HTPR"/>
</dbReference>
<evidence type="ECO:0000256" key="1">
    <source>
        <dbReference type="ARBA" id="ARBA00002151"/>
    </source>
</evidence>
<evidence type="ECO:0000256" key="3">
    <source>
        <dbReference type="ARBA" id="ARBA00004910"/>
    </source>
</evidence>
<evidence type="ECO:0000259" key="17">
    <source>
        <dbReference type="PROSITE" id="PS51747"/>
    </source>
</evidence>
<comment type="pathway">
    <text evidence="3 13">Cofactor biosynthesis; riboflavin biosynthesis; 5-amino-6-(D-ribitylamino)uracil from GTP: step 3/4.</text>
</comment>
<evidence type="ECO:0000256" key="10">
    <source>
        <dbReference type="ARBA" id="ARBA00022857"/>
    </source>
</evidence>
<dbReference type="InterPro" id="IPR024072">
    <property type="entry name" value="DHFR-like_dom_sf"/>
</dbReference>
<feature type="binding site" evidence="15">
    <location>
        <position position="173"/>
    </location>
    <ligand>
        <name>substrate</name>
    </ligand>
</feature>
<dbReference type="SUPFAM" id="SSF53597">
    <property type="entry name" value="Dihydrofolate reductase-like"/>
    <property type="match status" value="1"/>
</dbReference>
<evidence type="ECO:0000256" key="16">
    <source>
        <dbReference type="PIRSR" id="PIRSR006769-3"/>
    </source>
</evidence>
<dbReference type="InterPro" id="IPR016193">
    <property type="entry name" value="Cytidine_deaminase-like"/>
</dbReference>
<reference evidence="18 19" key="1">
    <citation type="submission" date="2019-05" db="EMBL/GenBank/DDBJ databases">
        <title>Draft Whole-Genome sequence of the green sulfur bacterium Prosthecochloris vibrioformis DSM 260.</title>
        <authorList>
            <person name="Meyer T.E."/>
            <person name="Kyndt J.A."/>
        </authorList>
    </citation>
    <scope>NUCLEOTIDE SEQUENCE [LARGE SCALE GENOMIC DNA]</scope>
    <source>
        <strain evidence="18 19">DSM 260</strain>
    </source>
</reference>
<proteinExistence type="inferred from homology"/>
<dbReference type="Pfam" id="PF01872">
    <property type="entry name" value="RibD_C"/>
    <property type="match status" value="1"/>
</dbReference>
<keyword evidence="19" id="KW-1185">Reference proteome</keyword>
<dbReference type="PANTHER" id="PTHR38011">
    <property type="entry name" value="DIHYDROFOLATE REDUCTASE FAMILY PROTEIN (AFU_ORTHOLOGUE AFUA_8G06820)"/>
    <property type="match status" value="1"/>
</dbReference>
<evidence type="ECO:0000313" key="18">
    <source>
        <dbReference type="EMBL" id="TNJ35993.1"/>
    </source>
</evidence>
<dbReference type="PROSITE" id="PS00903">
    <property type="entry name" value="CYT_DCMP_DEAMINASES_1"/>
    <property type="match status" value="1"/>
</dbReference>
<dbReference type="GO" id="GO:0008703">
    <property type="term" value="F:5-amino-6-(5-phosphoribosylamino)uracil reductase activity"/>
    <property type="evidence" value="ECO:0007669"/>
    <property type="project" value="UniProtKB-EC"/>
</dbReference>
<evidence type="ECO:0000256" key="14">
    <source>
        <dbReference type="PIRSR" id="PIRSR006769-1"/>
    </source>
</evidence>
<comment type="catalytic activity">
    <reaction evidence="13">
        <text>5-amino-6-(5-phospho-D-ribitylamino)uracil + NADP(+) = 5-amino-6-(5-phospho-D-ribosylamino)uracil + NADPH + H(+)</text>
        <dbReference type="Rhea" id="RHEA:17845"/>
        <dbReference type="ChEBI" id="CHEBI:15378"/>
        <dbReference type="ChEBI" id="CHEBI:57783"/>
        <dbReference type="ChEBI" id="CHEBI:58349"/>
        <dbReference type="ChEBI" id="CHEBI:58421"/>
        <dbReference type="ChEBI" id="CHEBI:58453"/>
        <dbReference type="EC" id="1.1.1.193"/>
    </reaction>
</comment>
<comment type="similarity">
    <text evidence="4 13">In the N-terminal section; belongs to the cytidine and deoxycytidylate deaminase family.</text>
</comment>
<dbReference type="EC" id="3.5.4.26" evidence="13"/>
<evidence type="ECO:0000256" key="7">
    <source>
        <dbReference type="ARBA" id="ARBA00022723"/>
    </source>
</evidence>
<keyword evidence="6 13" id="KW-0686">Riboflavin biosynthesis</keyword>
<dbReference type="Pfam" id="PF00383">
    <property type="entry name" value="dCMP_cyt_deam_1"/>
    <property type="match status" value="1"/>
</dbReference>
<dbReference type="UniPathway" id="UPA00275">
    <property type="reaction ID" value="UER00401"/>
</dbReference>
<dbReference type="CDD" id="cd01284">
    <property type="entry name" value="Riboflavin_deaminase-reductase"/>
    <property type="match status" value="1"/>
</dbReference>
<dbReference type="FunFam" id="3.40.140.10:FF:000025">
    <property type="entry name" value="Riboflavin biosynthesis protein RibD"/>
    <property type="match status" value="1"/>
</dbReference>
<dbReference type="Proteomes" id="UP000309544">
    <property type="component" value="Unassembled WGS sequence"/>
</dbReference>
<evidence type="ECO:0000256" key="6">
    <source>
        <dbReference type="ARBA" id="ARBA00022619"/>
    </source>
</evidence>
<feature type="binding site" evidence="15">
    <location>
        <position position="201"/>
    </location>
    <ligand>
        <name>NADP(+)</name>
        <dbReference type="ChEBI" id="CHEBI:58349"/>
    </ligand>
</feature>
<keyword evidence="9 13" id="KW-0862">Zinc</keyword>
<feature type="binding site" evidence="15">
    <location>
        <position position="175"/>
    </location>
    <ligand>
        <name>NADP(+)</name>
        <dbReference type="ChEBI" id="CHEBI:58349"/>
    </ligand>
</feature>
<evidence type="ECO:0000256" key="5">
    <source>
        <dbReference type="ARBA" id="ARBA00007417"/>
    </source>
</evidence>
<feature type="binding site" evidence="15">
    <location>
        <position position="212"/>
    </location>
    <ligand>
        <name>substrate</name>
    </ligand>
</feature>
<evidence type="ECO:0000256" key="4">
    <source>
        <dbReference type="ARBA" id="ARBA00005259"/>
    </source>
</evidence>
<keyword evidence="10 13" id="KW-0521">NADP</keyword>
<dbReference type="EC" id="1.1.1.193" evidence="13"/>
<dbReference type="InterPro" id="IPR002734">
    <property type="entry name" value="RibDG_C"/>
</dbReference>
<feature type="domain" description="CMP/dCMP-type deaminase" evidence="17">
    <location>
        <begin position="4"/>
        <end position="128"/>
    </location>
</feature>
<comment type="similarity">
    <text evidence="5 13">In the C-terminal section; belongs to the HTP reductase family.</text>
</comment>
<comment type="cofactor">
    <cofactor evidence="13 16">
        <name>Zn(2+)</name>
        <dbReference type="ChEBI" id="CHEBI:29105"/>
    </cofactor>
    <text evidence="13 16">Binds 1 zinc ion.</text>
</comment>
<dbReference type="InterPro" id="IPR011549">
    <property type="entry name" value="RibD_C"/>
</dbReference>
<feature type="binding site" evidence="15">
    <location>
        <position position="159"/>
    </location>
    <ligand>
        <name>NADP(+)</name>
        <dbReference type="ChEBI" id="CHEBI:58349"/>
    </ligand>
</feature>
<dbReference type="PANTHER" id="PTHR38011:SF7">
    <property type="entry name" value="2,5-DIAMINO-6-RIBOSYLAMINO-4(3H)-PYRIMIDINONE 5'-PHOSPHATE REDUCTASE"/>
    <property type="match status" value="1"/>
</dbReference>
<dbReference type="EMBL" id="VDCI01000009">
    <property type="protein sequence ID" value="TNJ35993.1"/>
    <property type="molecule type" value="Genomic_DNA"/>
</dbReference>
<dbReference type="Gene3D" id="3.40.430.10">
    <property type="entry name" value="Dihydrofolate Reductase, subunit A"/>
    <property type="match status" value="1"/>
</dbReference>
<dbReference type="NCBIfam" id="TIGR00227">
    <property type="entry name" value="ribD_Cterm"/>
    <property type="match status" value="1"/>
</dbReference>
<dbReference type="PIRSF" id="PIRSF006769">
    <property type="entry name" value="RibD"/>
    <property type="match status" value="1"/>
</dbReference>
<evidence type="ECO:0000256" key="8">
    <source>
        <dbReference type="ARBA" id="ARBA00022801"/>
    </source>
</evidence>
<comment type="function">
    <text evidence="1 13">Converts 2,5-diamino-6-(ribosylamino)-4(3h)-pyrimidinone 5'-phosphate into 5-amino-6-(ribosylamino)-2,4(1h,3h)-pyrimidinedione 5'-phosphate.</text>
</comment>